<dbReference type="InterPro" id="IPR008538">
    <property type="entry name" value="Uma2"/>
</dbReference>
<keyword evidence="1" id="KW-0175">Coiled coil</keyword>
<protein>
    <recommendedName>
        <fullName evidence="2">Putative restriction endonuclease domain-containing protein</fullName>
    </recommendedName>
</protein>
<organism evidence="3 4">
    <name type="scientific">Candidatus Fervidibacter sacchari</name>
    <dbReference type="NCBI Taxonomy" id="1448929"/>
    <lineage>
        <taxon>Bacteria</taxon>
        <taxon>Candidatus Fervidibacterota</taxon>
        <taxon>Candidatus Fervidibacter</taxon>
    </lineage>
</organism>
<dbReference type="PANTHER" id="PTHR33352">
    <property type="entry name" value="SLR1095 PROTEIN"/>
    <property type="match status" value="1"/>
</dbReference>
<evidence type="ECO:0000259" key="2">
    <source>
        <dbReference type="Pfam" id="PF05685"/>
    </source>
</evidence>
<dbReference type="Proteomes" id="UP001204798">
    <property type="component" value="Unassembled WGS sequence"/>
</dbReference>
<feature type="coiled-coil region" evidence="1">
    <location>
        <begin position="188"/>
        <end position="236"/>
    </location>
</feature>
<dbReference type="InterPro" id="IPR012296">
    <property type="entry name" value="Nuclease_put_TT1808"/>
</dbReference>
<dbReference type="CDD" id="cd06260">
    <property type="entry name" value="DUF820-like"/>
    <property type="match status" value="1"/>
</dbReference>
<dbReference type="EMBL" id="JANUCP010000006">
    <property type="protein sequence ID" value="MCS3920691.1"/>
    <property type="molecule type" value="Genomic_DNA"/>
</dbReference>
<sequence>MAVTYEVVTQVVEVEEVPEKMPESPWHNHNVRQLEDLLNEAVSSMQGAVVFRDIYFKFGDRKYAPDLAVVLQGSPPIEKLGMIYKVPEDGPAPDVIVEVAVSAKALGEALGEKARFYAELGVKDYLVVEAPPNTPLQLWFSKPASGERPKAVTEATLESLGVTFRAEGTTIKAFDKEGKEILPPKLQVLMLREDLRRASEQLAQALEQLAQERAKREELERRVAELERKLQQGDKI</sequence>
<dbReference type="SUPFAM" id="SSF52980">
    <property type="entry name" value="Restriction endonuclease-like"/>
    <property type="match status" value="1"/>
</dbReference>
<dbReference type="Gene3D" id="3.90.1570.10">
    <property type="entry name" value="tt1808, chain A"/>
    <property type="match status" value="1"/>
</dbReference>
<dbReference type="Pfam" id="PF05685">
    <property type="entry name" value="Uma2"/>
    <property type="match status" value="1"/>
</dbReference>
<keyword evidence="4" id="KW-1185">Reference proteome</keyword>
<dbReference type="PANTHER" id="PTHR33352:SF2">
    <property type="entry name" value="SLL0995 PROTEIN"/>
    <property type="match status" value="1"/>
</dbReference>
<dbReference type="InterPro" id="IPR011335">
    <property type="entry name" value="Restrct_endonuc-II-like"/>
</dbReference>
<proteinExistence type="predicted"/>
<evidence type="ECO:0000313" key="3">
    <source>
        <dbReference type="EMBL" id="MCS3920691.1"/>
    </source>
</evidence>
<evidence type="ECO:0000313" key="4">
    <source>
        <dbReference type="Proteomes" id="UP001204798"/>
    </source>
</evidence>
<dbReference type="RefSeq" id="WP_259100701.1">
    <property type="nucleotide sequence ID" value="NZ_CP130454.1"/>
</dbReference>
<accession>A0ABT2ERY0</accession>
<name>A0ABT2ERY0_9BACT</name>
<evidence type="ECO:0000256" key="1">
    <source>
        <dbReference type="SAM" id="Coils"/>
    </source>
</evidence>
<comment type="caution">
    <text evidence="3">The sequence shown here is derived from an EMBL/GenBank/DDBJ whole genome shotgun (WGS) entry which is preliminary data.</text>
</comment>
<gene>
    <name evidence="3" type="ORF">M2350_003126</name>
</gene>
<feature type="domain" description="Putative restriction endonuclease" evidence="2">
    <location>
        <begin position="19"/>
        <end position="150"/>
    </location>
</feature>
<reference evidence="3 4" key="1">
    <citation type="submission" date="2022-08" db="EMBL/GenBank/DDBJ databases">
        <title>Bacterial and archaeal communities from various locations to study Microbial Dark Matter (Phase II).</title>
        <authorList>
            <person name="Stepanauskas R."/>
        </authorList>
    </citation>
    <scope>NUCLEOTIDE SEQUENCE [LARGE SCALE GENOMIC DNA]</scope>
    <source>
        <strain evidence="3 4">PD1</strain>
    </source>
</reference>